<gene>
    <name evidence="2" type="ORF">CDO52_09460</name>
</gene>
<accession>A0A223S4H2</accession>
<dbReference type="SMART" id="SM00421">
    <property type="entry name" value="HTH_LUXR"/>
    <property type="match status" value="1"/>
</dbReference>
<keyword evidence="3" id="KW-1185">Reference proteome</keyword>
<dbReference type="InterPro" id="IPR036388">
    <property type="entry name" value="WH-like_DNA-bd_sf"/>
</dbReference>
<evidence type="ECO:0000313" key="3">
    <source>
        <dbReference type="Proteomes" id="UP000215005"/>
    </source>
</evidence>
<dbReference type="InterPro" id="IPR016032">
    <property type="entry name" value="Sig_transdc_resp-reg_C-effctor"/>
</dbReference>
<dbReference type="Pfam" id="PF00931">
    <property type="entry name" value="NB-ARC"/>
    <property type="match status" value="1"/>
</dbReference>
<dbReference type="Gene3D" id="1.10.10.10">
    <property type="entry name" value="Winged helix-like DNA-binding domain superfamily/Winged helix DNA-binding domain"/>
    <property type="match status" value="1"/>
</dbReference>
<dbReference type="PANTHER" id="PTHR47691">
    <property type="entry name" value="REGULATOR-RELATED"/>
    <property type="match status" value="1"/>
</dbReference>
<dbReference type="EMBL" id="CP022753">
    <property type="protein sequence ID" value="ASU82987.1"/>
    <property type="molecule type" value="Genomic_DNA"/>
</dbReference>
<dbReference type="InterPro" id="IPR002182">
    <property type="entry name" value="NB-ARC"/>
</dbReference>
<dbReference type="PRINTS" id="PR00038">
    <property type="entry name" value="HTHLUXR"/>
</dbReference>
<dbReference type="AlphaFoldDB" id="A0A223S4H2"/>
<dbReference type="PROSITE" id="PS00622">
    <property type="entry name" value="HTH_LUXR_1"/>
    <property type="match status" value="1"/>
</dbReference>
<dbReference type="Gene3D" id="3.40.50.300">
    <property type="entry name" value="P-loop containing nucleotide triphosphate hydrolases"/>
    <property type="match status" value="1"/>
</dbReference>
<reference evidence="2 3" key="1">
    <citation type="submission" date="2017-08" db="EMBL/GenBank/DDBJ databases">
        <title>The complete genome sequence of Nocardiopsis gilva YIM 90087.</title>
        <authorList>
            <person name="Yin M."/>
            <person name="Tang S."/>
        </authorList>
    </citation>
    <scope>NUCLEOTIDE SEQUENCE [LARGE SCALE GENOMIC DNA]</scope>
    <source>
        <strain evidence="2 3">YIM 90087</strain>
    </source>
</reference>
<proteinExistence type="predicted"/>
<dbReference type="GO" id="GO:0043531">
    <property type="term" value="F:ADP binding"/>
    <property type="evidence" value="ECO:0007669"/>
    <property type="project" value="InterPro"/>
</dbReference>
<protein>
    <submittedName>
        <fullName evidence="2">LuxR family transcriptional regulator</fullName>
    </submittedName>
</protein>
<dbReference type="InterPro" id="IPR011990">
    <property type="entry name" value="TPR-like_helical_dom_sf"/>
</dbReference>
<dbReference type="GO" id="GO:0003677">
    <property type="term" value="F:DNA binding"/>
    <property type="evidence" value="ECO:0007669"/>
    <property type="project" value="InterPro"/>
</dbReference>
<dbReference type="GO" id="GO:0006355">
    <property type="term" value="P:regulation of DNA-templated transcription"/>
    <property type="evidence" value="ECO:0007669"/>
    <property type="project" value="InterPro"/>
</dbReference>
<evidence type="ECO:0000313" key="2">
    <source>
        <dbReference type="EMBL" id="ASU82987.1"/>
    </source>
</evidence>
<sequence>MKAMAPQTAPARQNLPLDSDSFIGRERDLSDLLRLLDADRVVTLCGVNGIGKTRLALRVAAHATGSFPDGVWLVELTQARGRDEVIARIAAAVGVAEEAGRDLEYTLRDALARRRLLLVLDGCGPVLELLADVCHRILADCPTVSMLITAEEPVRLESEAIWRVPPLSPPPREKERDPTSSEAVRLFVDRARAASPSFTADADDLRIIADICGVLDSIPYCVELVASWVRRIPLPEIAQQLRERVQELYSRHSGAADRARLMIAVIRWSYERLGLRERILLRRLSVFADWDLELAERVCPDGPLPEAEILDLLSSLASRALITLDGEAQGRVRYRLPSAVRRFMAHRLIEAGEEEAFRLRHREQMILIAEELHRTAVLGRAMPWAQRYASWTRVITEYDNLREALHWSRERGDAEEGLRLCVGLCPFWVTGSHFIEGGVWNDRFLEMGGVAEALRGRAMVRRAELARAEGDHRYASEIGEAGLVRCRVSRDTESLIMGQNLLAMVDVREHAYDRAGERLSEVLELSRKTGDLWNEAVALGTQGMLATQCGDFARADVHYSTAMMVLRGMDHRWGVGSMLIGQGIAAEARGDLAGADRCYRESLDIQRDFGSAAELSRCLAGVGRIAHALGATTQAFDYLSESLLQSHSAGLRRGVAAALASIARVAASEGMVDGACRLGGAAAAIRGETGPATATRSWPLKGTAYDGDPASLSAWWDEGFAMDVDEAAALALHITEAGRVPRPRPGRMNHAKAPEETLTRREYEIARLVGEGKSNRAIAEELFITPATVARHVANINRKTGFTSRKQIAAWINAPTVSQ</sequence>
<name>A0A223S4H2_9ACTN</name>
<dbReference type="Pfam" id="PF00196">
    <property type="entry name" value="GerE"/>
    <property type="match status" value="1"/>
</dbReference>
<organism evidence="2 3">
    <name type="scientific">Nocardiopsis gilva YIM 90087</name>
    <dbReference type="NCBI Taxonomy" id="1235441"/>
    <lineage>
        <taxon>Bacteria</taxon>
        <taxon>Bacillati</taxon>
        <taxon>Actinomycetota</taxon>
        <taxon>Actinomycetes</taxon>
        <taxon>Streptosporangiales</taxon>
        <taxon>Nocardiopsidaceae</taxon>
        <taxon>Nocardiopsis</taxon>
    </lineage>
</organism>
<evidence type="ECO:0000259" key="1">
    <source>
        <dbReference type="PROSITE" id="PS50043"/>
    </source>
</evidence>
<dbReference type="PANTHER" id="PTHR47691:SF3">
    <property type="entry name" value="HTH-TYPE TRANSCRIPTIONAL REGULATOR RV0890C-RELATED"/>
    <property type="match status" value="1"/>
</dbReference>
<dbReference type="CDD" id="cd06170">
    <property type="entry name" value="LuxR_C_like"/>
    <property type="match status" value="1"/>
</dbReference>
<dbReference type="PROSITE" id="PS50043">
    <property type="entry name" value="HTH_LUXR_2"/>
    <property type="match status" value="1"/>
</dbReference>
<dbReference type="Proteomes" id="UP000215005">
    <property type="component" value="Chromosome"/>
</dbReference>
<dbReference type="SUPFAM" id="SSF46894">
    <property type="entry name" value="C-terminal effector domain of the bipartite response regulators"/>
    <property type="match status" value="1"/>
</dbReference>
<dbReference type="SUPFAM" id="SSF48452">
    <property type="entry name" value="TPR-like"/>
    <property type="match status" value="1"/>
</dbReference>
<dbReference type="Gene3D" id="1.25.40.10">
    <property type="entry name" value="Tetratricopeptide repeat domain"/>
    <property type="match status" value="1"/>
</dbReference>
<dbReference type="SUPFAM" id="SSF52540">
    <property type="entry name" value="P-loop containing nucleoside triphosphate hydrolases"/>
    <property type="match status" value="1"/>
</dbReference>
<dbReference type="KEGG" id="ngv:CDO52_09460"/>
<dbReference type="InterPro" id="IPR000792">
    <property type="entry name" value="Tscrpt_reg_LuxR_C"/>
</dbReference>
<feature type="domain" description="HTH luxR-type" evidence="1">
    <location>
        <begin position="751"/>
        <end position="816"/>
    </location>
</feature>
<dbReference type="InterPro" id="IPR027417">
    <property type="entry name" value="P-loop_NTPase"/>
</dbReference>